<dbReference type="EMBL" id="CALLCH030000016">
    <property type="protein sequence ID" value="CAI4217625.1"/>
    <property type="molecule type" value="Genomic_DNA"/>
</dbReference>
<evidence type="ECO:0000313" key="2">
    <source>
        <dbReference type="EMBL" id="CAI4217625.1"/>
    </source>
</evidence>
<accession>A0A9P1H9B1</accession>
<dbReference type="PANTHER" id="PTHR43662:SF6">
    <property type="entry name" value="DUF1996 DOMAIN-CONTAINING PROTEIN"/>
    <property type="match status" value="1"/>
</dbReference>
<evidence type="ECO:0000313" key="3">
    <source>
        <dbReference type="Proteomes" id="UP000838763"/>
    </source>
</evidence>
<evidence type="ECO:0000259" key="1">
    <source>
        <dbReference type="Pfam" id="PF09362"/>
    </source>
</evidence>
<keyword evidence="3" id="KW-1185">Reference proteome</keyword>
<dbReference type="Pfam" id="PF09362">
    <property type="entry name" value="DUF1996"/>
    <property type="match status" value="1"/>
</dbReference>
<proteinExistence type="predicted"/>
<comment type="caution">
    <text evidence="2">The sequence shown here is derived from an EMBL/GenBank/DDBJ whole genome shotgun (WGS) entry which is preliminary data.</text>
</comment>
<dbReference type="AlphaFoldDB" id="A0A9P1H9B1"/>
<dbReference type="InterPro" id="IPR018535">
    <property type="entry name" value="DUF1996"/>
</dbReference>
<dbReference type="PANTHER" id="PTHR43662">
    <property type="match status" value="1"/>
</dbReference>
<dbReference type="Proteomes" id="UP000838763">
    <property type="component" value="Unassembled WGS sequence"/>
</dbReference>
<gene>
    <name evidence="2" type="ORF">PPNO1_LOCUS7230</name>
</gene>
<reference evidence="2" key="1">
    <citation type="submission" date="2022-11" db="EMBL/GenBank/DDBJ databases">
        <authorList>
            <person name="Scott C."/>
            <person name="Bruce N."/>
        </authorList>
    </citation>
    <scope>NUCLEOTIDE SEQUENCE</scope>
</reference>
<organism evidence="2 3">
    <name type="scientific">Parascedosporium putredinis</name>
    <dbReference type="NCBI Taxonomy" id="1442378"/>
    <lineage>
        <taxon>Eukaryota</taxon>
        <taxon>Fungi</taxon>
        <taxon>Dikarya</taxon>
        <taxon>Ascomycota</taxon>
        <taxon>Pezizomycotina</taxon>
        <taxon>Sordariomycetes</taxon>
        <taxon>Hypocreomycetidae</taxon>
        <taxon>Microascales</taxon>
        <taxon>Microascaceae</taxon>
        <taxon>Parascedosporium</taxon>
    </lineage>
</organism>
<feature type="domain" description="DUF1996" evidence="1">
    <location>
        <begin position="9"/>
        <end position="256"/>
    </location>
</feature>
<name>A0A9P1H9B1_9PEZI</name>
<dbReference type="OrthoDB" id="74764at2759"/>
<protein>
    <recommendedName>
        <fullName evidence="1">DUF1996 domain-containing protein</fullName>
    </recommendedName>
</protein>
<sequence length="294" mass="31712">MTMLRFASSTHVHQIVGGNGFNASMTTGDVSETASCTTCQFSDDFSNYWTANLYFRARNGTFKRVPQFGSPLQFGDQFSTQTGGGILVYYVSAQPGKVTAFAPGFRMLVGDPADRERPTNMKRQNCFRCYTGPNHGGDTGAPCQDGNTDHDALPAKVCAGGIRSNVLFPTCWDGKNLDTPNHKDHVAYPVSGPATFLSLGGECPSTHPVRIPQLMYEVNWDTSGFNNQAEWPEDGSQPFVLSMGDPTGFGQHADYCASLKRQDIGAAKACSVPTLVNEDVDGWLTTLPGVDVVA</sequence>